<evidence type="ECO:0000256" key="2">
    <source>
        <dbReference type="ARBA" id="ARBA00049402"/>
    </source>
</evidence>
<dbReference type="GO" id="GO:0004422">
    <property type="term" value="F:hypoxanthine phosphoribosyltransferase activity"/>
    <property type="evidence" value="ECO:0007669"/>
    <property type="project" value="TreeGrafter"/>
</dbReference>
<comment type="caution">
    <text evidence="4">The sequence shown here is derived from an EMBL/GenBank/DDBJ whole genome shotgun (WGS) entry which is preliminary data.</text>
</comment>
<proteinExistence type="predicted"/>
<dbReference type="SUPFAM" id="SSF53271">
    <property type="entry name" value="PRTase-like"/>
    <property type="match status" value="1"/>
</dbReference>
<dbReference type="InterPro" id="IPR000836">
    <property type="entry name" value="PRTase_dom"/>
</dbReference>
<dbReference type="AlphaFoldDB" id="A0A972VW78"/>
<gene>
    <name evidence="4" type="ORF">HQ497_08630</name>
</gene>
<dbReference type="GO" id="GO:0005829">
    <property type="term" value="C:cytosol"/>
    <property type="evidence" value="ECO:0007669"/>
    <property type="project" value="TreeGrafter"/>
</dbReference>
<dbReference type="CDD" id="cd06223">
    <property type="entry name" value="PRTases_typeI"/>
    <property type="match status" value="1"/>
</dbReference>
<dbReference type="GO" id="GO:0046100">
    <property type="term" value="P:hypoxanthine metabolic process"/>
    <property type="evidence" value="ECO:0007669"/>
    <property type="project" value="TreeGrafter"/>
</dbReference>
<feature type="domain" description="Phosphoribosyltransferase" evidence="3">
    <location>
        <begin position="12"/>
        <end position="160"/>
    </location>
</feature>
<comment type="catalytic activity">
    <reaction evidence="2">
        <text>IMP + diphosphate = hypoxanthine + 5-phospho-alpha-D-ribose 1-diphosphate</text>
        <dbReference type="Rhea" id="RHEA:17973"/>
        <dbReference type="ChEBI" id="CHEBI:17368"/>
        <dbReference type="ChEBI" id="CHEBI:33019"/>
        <dbReference type="ChEBI" id="CHEBI:58017"/>
        <dbReference type="ChEBI" id="CHEBI:58053"/>
        <dbReference type="EC" id="2.4.2.8"/>
    </reaction>
    <physiologicalReaction direction="right-to-left" evidence="2">
        <dbReference type="Rhea" id="RHEA:17975"/>
    </physiologicalReaction>
</comment>
<keyword evidence="4" id="KW-0808">Transferase</keyword>
<dbReference type="GO" id="GO:0006178">
    <property type="term" value="P:guanine salvage"/>
    <property type="evidence" value="ECO:0007669"/>
    <property type="project" value="TreeGrafter"/>
</dbReference>
<dbReference type="PANTHER" id="PTHR43340:SF1">
    <property type="entry name" value="HYPOXANTHINE PHOSPHORIBOSYLTRANSFERASE"/>
    <property type="match status" value="1"/>
</dbReference>
<dbReference type="PANTHER" id="PTHR43340">
    <property type="entry name" value="HYPOXANTHINE-GUANINE PHOSPHORIBOSYLTRANSFERASE"/>
    <property type="match status" value="1"/>
</dbReference>
<evidence type="ECO:0000313" key="5">
    <source>
        <dbReference type="Proteomes" id="UP000754644"/>
    </source>
</evidence>
<reference evidence="4" key="1">
    <citation type="submission" date="2020-05" db="EMBL/GenBank/DDBJ databases">
        <title>Sulfur intermediates as new biogeochemical hubs in an aquatic model microbial ecosystem.</title>
        <authorList>
            <person name="Vigneron A."/>
        </authorList>
    </citation>
    <scope>NUCLEOTIDE SEQUENCE</scope>
    <source>
        <strain evidence="4">Bin.250</strain>
    </source>
</reference>
<organism evidence="4 5">
    <name type="scientific">SAR86 cluster bacterium</name>
    <dbReference type="NCBI Taxonomy" id="2030880"/>
    <lineage>
        <taxon>Bacteria</taxon>
        <taxon>Pseudomonadati</taxon>
        <taxon>Pseudomonadota</taxon>
        <taxon>Gammaproteobacteria</taxon>
        <taxon>SAR86 cluster</taxon>
    </lineage>
</organism>
<dbReference type="GO" id="GO:0000287">
    <property type="term" value="F:magnesium ion binding"/>
    <property type="evidence" value="ECO:0007669"/>
    <property type="project" value="TreeGrafter"/>
</dbReference>
<dbReference type="EMBL" id="JABMOJ010000320">
    <property type="protein sequence ID" value="NQV65418.1"/>
    <property type="molecule type" value="Genomic_DNA"/>
</dbReference>
<dbReference type="GO" id="GO:0032263">
    <property type="term" value="P:GMP salvage"/>
    <property type="evidence" value="ECO:0007669"/>
    <property type="project" value="TreeGrafter"/>
</dbReference>
<dbReference type="InterPro" id="IPR050408">
    <property type="entry name" value="HGPRT"/>
</dbReference>
<dbReference type="EC" id="2.4.2.8" evidence="4"/>
<accession>A0A972VW78</accession>
<dbReference type="Pfam" id="PF00156">
    <property type="entry name" value="Pribosyltran"/>
    <property type="match status" value="1"/>
</dbReference>
<comment type="catalytic activity">
    <reaction evidence="1">
        <text>GMP + diphosphate = guanine + 5-phospho-alpha-D-ribose 1-diphosphate</text>
        <dbReference type="Rhea" id="RHEA:25424"/>
        <dbReference type="ChEBI" id="CHEBI:16235"/>
        <dbReference type="ChEBI" id="CHEBI:33019"/>
        <dbReference type="ChEBI" id="CHEBI:58017"/>
        <dbReference type="ChEBI" id="CHEBI:58115"/>
        <dbReference type="EC" id="2.4.2.8"/>
    </reaction>
    <physiologicalReaction direction="right-to-left" evidence="1">
        <dbReference type="Rhea" id="RHEA:25426"/>
    </physiologicalReaction>
</comment>
<dbReference type="Gene3D" id="3.40.50.2020">
    <property type="match status" value="1"/>
</dbReference>
<name>A0A972VW78_9GAMM</name>
<dbReference type="NCBIfam" id="NF006605">
    <property type="entry name" value="PRK09162.1"/>
    <property type="match status" value="1"/>
</dbReference>
<evidence type="ECO:0000256" key="1">
    <source>
        <dbReference type="ARBA" id="ARBA00048811"/>
    </source>
</evidence>
<dbReference type="InterPro" id="IPR029057">
    <property type="entry name" value="PRTase-like"/>
</dbReference>
<dbReference type="GO" id="GO:0032264">
    <property type="term" value="P:IMP salvage"/>
    <property type="evidence" value="ECO:0007669"/>
    <property type="project" value="TreeGrafter"/>
</dbReference>
<evidence type="ECO:0000259" key="3">
    <source>
        <dbReference type="Pfam" id="PF00156"/>
    </source>
</evidence>
<dbReference type="Proteomes" id="UP000754644">
    <property type="component" value="Unassembled WGS sequence"/>
</dbReference>
<sequence length="174" mass="19698">MTDRPPSVQLFSNAEIRHALDAMAAAINVRCAQSEWLVICVLQGGLVMAGELLQRFDFSLKLDQVKVSRYAETTQGHELQWHFKPSADLQGRQILILDDIFDEGITLAALVDYCQTAGAKLVLSAALVDKQHDRKRTEYRPDFIGLNCPDRYIFGFGMDYEGYWRNLPAIYALI</sequence>
<keyword evidence="4" id="KW-0328">Glycosyltransferase</keyword>
<protein>
    <submittedName>
        <fullName evidence="4">Hypoxanthine-guanine phosphoribosyltransferase</fullName>
        <ecNumber evidence="4">2.4.2.8</ecNumber>
    </submittedName>
</protein>
<evidence type="ECO:0000313" key="4">
    <source>
        <dbReference type="EMBL" id="NQV65418.1"/>
    </source>
</evidence>